<dbReference type="GO" id="GO:0005737">
    <property type="term" value="C:cytoplasm"/>
    <property type="evidence" value="ECO:0007669"/>
    <property type="project" value="TreeGrafter"/>
</dbReference>
<dbReference type="Gene3D" id="3.40.50.1820">
    <property type="entry name" value="alpha/beta hydrolase"/>
    <property type="match status" value="1"/>
</dbReference>
<feature type="region of interest" description="Disordered" evidence="4">
    <location>
        <begin position="783"/>
        <end position="825"/>
    </location>
</feature>
<reference evidence="6 7" key="1">
    <citation type="journal article" date="2021" name="Nat. Commun.">
        <title>Genetic determinants of endophytism in the Arabidopsis root mycobiome.</title>
        <authorList>
            <person name="Mesny F."/>
            <person name="Miyauchi S."/>
            <person name="Thiergart T."/>
            <person name="Pickel B."/>
            <person name="Atanasova L."/>
            <person name="Karlsson M."/>
            <person name="Huettel B."/>
            <person name="Barry K.W."/>
            <person name="Haridas S."/>
            <person name="Chen C."/>
            <person name="Bauer D."/>
            <person name="Andreopoulos W."/>
            <person name="Pangilinan J."/>
            <person name="LaButti K."/>
            <person name="Riley R."/>
            <person name="Lipzen A."/>
            <person name="Clum A."/>
            <person name="Drula E."/>
            <person name="Henrissat B."/>
            <person name="Kohler A."/>
            <person name="Grigoriev I.V."/>
            <person name="Martin F.M."/>
            <person name="Hacquard S."/>
        </authorList>
    </citation>
    <scope>NUCLEOTIDE SEQUENCE [LARGE SCALE GENOMIC DNA]</scope>
    <source>
        <strain evidence="6 7">MPI-CAGE-CH-0241</strain>
    </source>
</reference>
<dbReference type="InterPro" id="IPR027417">
    <property type="entry name" value="P-loop_NTPase"/>
</dbReference>
<feature type="repeat" description="ANK" evidence="3">
    <location>
        <begin position="854"/>
        <end position="886"/>
    </location>
</feature>
<dbReference type="PROSITE" id="PS50088">
    <property type="entry name" value="ANK_REPEAT"/>
    <property type="match status" value="6"/>
</dbReference>
<evidence type="ECO:0000256" key="3">
    <source>
        <dbReference type="PROSITE-ProRule" id="PRU00023"/>
    </source>
</evidence>
<dbReference type="Proteomes" id="UP000777438">
    <property type="component" value="Unassembled WGS sequence"/>
</dbReference>
<dbReference type="Pfam" id="PF12796">
    <property type="entry name" value="Ank_2"/>
    <property type="match status" value="4"/>
</dbReference>
<feature type="compositionally biased region" description="Low complexity" evidence="4">
    <location>
        <begin position="1525"/>
        <end position="1541"/>
    </location>
</feature>
<evidence type="ECO:0000313" key="6">
    <source>
        <dbReference type="EMBL" id="KAH6877086.1"/>
    </source>
</evidence>
<feature type="region of interest" description="Disordered" evidence="4">
    <location>
        <begin position="1478"/>
        <end position="1605"/>
    </location>
</feature>
<feature type="compositionally biased region" description="Acidic residues" evidence="4">
    <location>
        <begin position="783"/>
        <end position="803"/>
    </location>
</feature>
<feature type="repeat" description="ANK" evidence="3">
    <location>
        <begin position="1170"/>
        <end position="1198"/>
    </location>
</feature>
<dbReference type="SUPFAM" id="SSF53474">
    <property type="entry name" value="alpha/beta-Hydrolases"/>
    <property type="match status" value="1"/>
</dbReference>
<dbReference type="PANTHER" id="PTHR23206:SF8">
    <property type="entry name" value="ANKYRIN REPEAT AND KH DOMAIN-CONTAINING 1"/>
    <property type="match status" value="1"/>
</dbReference>
<protein>
    <recommendedName>
        <fullName evidence="5">Nephrocystin 3-like N-terminal domain-containing protein</fullName>
    </recommendedName>
</protein>
<dbReference type="SUPFAM" id="SSF48403">
    <property type="entry name" value="Ankyrin repeat"/>
    <property type="match status" value="2"/>
</dbReference>
<proteinExistence type="predicted"/>
<dbReference type="InterPro" id="IPR029058">
    <property type="entry name" value="AB_hydrolase_fold"/>
</dbReference>
<feature type="region of interest" description="Disordered" evidence="4">
    <location>
        <begin position="1"/>
        <end position="23"/>
    </location>
</feature>
<feature type="repeat" description="ANK" evidence="3">
    <location>
        <begin position="1270"/>
        <end position="1302"/>
    </location>
</feature>
<feature type="compositionally biased region" description="Low complexity" evidence="4">
    <location>
        <begin position="1552"/>
        <end position="1577"/>
    </location>
</feature>
<dbReference type="Pfam" id="PF24883">
    <property type="entry name" value="NPHP3_N"/>
    <property type="match status" value="1"/>
</dbReference>
<feature type="compositionally biased region" description="Basic and acidic residues" evidence="4">
    <location>
        <begin position="1591"/>
        <end position="1605"/>
    </location>
</feature>
<keyword evidence="1" id="KW-0677">Repeat</keyword>
<sequence length="1605" mass="177187">MSLHRSATRRTVGGAAPPKQKKGYEDVKQGLKQLHPEPGPGEKTNMDIVFVPGLAAHPLNSWKSKSGFNWISDKEGIARDFPNARILLYMYESAYMGPLKVTQFIDNLASTLLDGLHSKRENPGSRPIVFIGHSMGGLVIAKAVCLAESGRQRFLRLSENIAGCAVFGTPFEGAETAQVAAMFSNVGQIFNWTVPSKLVELMKPGNKELKDLRAEFVRAAMKPSSMPLMGFWEEQPTNMTDLSGVPQFIKKLGIPLPDKIVRFVTEESAILGGGVMEAMGLAANHRDLVKFENSKDERYALVRGALKKIVHGAHLVVKTRQRAMGKIDLDLFKRAMEILDGARVDRKRRSISQTTAASSWVPQEPEFMSWLAKRNDTQESLPVKPGDCLWIRGPDGRGKTSAALAALEEIEQMIDPDYDAIGPLLAFFFCDHTPDHGTAEDLLKSLVEQLIRQRESLASCAEFLLKMKRKQGSKAQPKLTVQNLWQVLQDILAHDDLLEVGVYFVVNNLETLQRDTDSTATMLDLLRTEIENMSSKRPTLVRWLITSGDNWDIGQALRGDSVRLIDLEDEKYGDRVQLELRKHAQEKVSALVTQKNYSKALAYYASSLIGRRAQNTQWIDITCVRLEVLPQHENDLHARLHPEGAPQQLDELLTSAWRQIFELNRGKVNEIIEMLRVLVLTYEDPTEEELGLLTGLYSTFELQAKLHDLVEKCGPLLSPKSIGHSQPTVCFIDGVVKTHLLNNAHKLLGLSDEHIKLQHGMLGLRAFTHVLEKFGFAVTETDDEVEEGVEHAEDENETADDTDTVSSDPSNEDEGGWDDAASDYPSSPNGHIIQLVAALMKNGHEEEKNLRDYWSKTPLHFAANFGQSDIIDELLNKGAAIDDGKEKFLATPLHMAAAEGHVKVTEKLLKRGADLNAKCDAYGGVINAAIESGNCDAVKLLVEKNVSLISEESDDEGGQEEKQDDDEDDGTEEDYEVIRSPLALAASRSDLTMFEFLIKNYSEKLPPREFSKALIRAAEYGRLEAFKRLLGSYEHPQKELQAALEVASSEDNWDIAKLLLPECPDLSCDVAFLLTAKSSDRERETEIMEAMWEYTHGLIAAEKLDESLYEATDLEKAETVELLLRFGACPDATGEEYGNALTAAAYDGTINLVNMLLDNKADINSPNGWALQTAAFEGHMHIVEVLLARGADVNACTAHENMPQGTVIQAAVEAGNEDIVELLLEHGANPDLGGGELARPIIAAAIKGEKNILERLIQARADVNVRGGPYTSTPLTNAAMYLPKSSVQLILDAGADINLADSAGDTPLILAAWFGDAESVRFLLDRGTDVLLRNDNNQNALEKALEANRPECVRVLVGHVSAILEALRVAMASGGVEVTAVVRSVESCKQGLDYNEAGLSTNGESRRSSIQLEKEFQAGEADEDCANLNQGHAFEDEPQRATTNVQHDNQDLSVLPKEDGNRAEDTVDWFSSPLFQLPSTTRNGHPGMVRENPVHPSWGQNSAPPQRHEYQTPPAGLATVRRKPISSPSPAYSPQQQQQMSIEAQYGIAPGAQWGQYPAYQPQQQSPAYQPRQQSPSGPNLEDMPRAQGYMEDRHDDDGRRVPDE</sequence>
<evidence type="ECO:0000256" key="1">
    <source>
        <dbReference type="ARBA" id="ARBA00022737"/>
    </source>
</evidence>
<dbReference type="EMBL" id="JAGPYM010000031">
    <property type="protein sequence ID" value="KAH6877086.1"/>
    <property type="molecule type" value="Genomic_DNA"/>
</dbReference>
<feature type="repeat" description="ANK" evidence="3">
    <location>
        <begin position="891"/>
        <end position="920"/>
    </location>
</feature>
<dbReference type="PRINTS" id="PR01415">
    <property type="entry name" value="ANKYRIN"/>
</dbReference>
<dbReference type="InterPro" id="IPR036770">
    <property type="entry name" value="Ankyrin_rpt-contain_sf"/>
</dbReference>
<dbReference type="OrthoDB" id="427518at2759"/>
<keyword evidence="2 3" id="KW-0040">ANK repeat</keyword>
<evidence type="ECO:0000259" key="5">
    <source>
        <dbReference type="Pfam" id="PF24883"/>
    </source>
</evidence>
<feature type="repeat" description="ANK" evidence="3">
    <location>
        <begin position="1303"/>
        <end position="1335"/>
    </location>
</feature>
<evidence type="ECO:0000313" key="7">
    <source>
        <dbReference type="Proteomes" id="UP000777438"/>
    </source>
</evidence>
<dbReference type="Gene3D" id="1.25.40.20">
    <property type="entry name" value="Ankyrin repeat-containing domain"/>
    <property type="match status" value="3"/>
</dbReference>
<dbReference type="InterPro" id="IPR056884">
    <property type="entry name" value="NPHP3-like_N"/>
</dbReference>
<comment type="caution">
    <text evidence="6">The sequence shown here is derived from an EMBL/GenBank/DDBJ whole genome shotgun (WGS) entry which is preliminary data.</text>
</comment>
<dbReference type="InterPro" id="IPR002110">
    <property type="entry name" value="Ankyrin_rpt"/>
</dbReference>
<gene>
    <name evidence="6" type="ORF">B0T10DRAFT_566417</name>
</gene>
<evidence type="ECO:0000256" key="2">
    <source>
        <dbReference type="ARBA" id="ARBA00023043"/>
    </source>
</evidence>
<evidence type="ECO:0000256" key="4">
    <source>
        <dbReference type="SAM" id="MobiDB-lite"/>
    </source>
</evidence>
<feature type="repeat" description="ANK" evidence="3">
    <location>
        <begin position="1203"/>
        <end position="1235"/>
    </location>
</feature>
<feature type="compositionally biased region" description="Acidic residues" evidence="4">
    <location>
        <begin position="810"/>
        <end position="821"/>
    </location>
</feature>
<feature type="compositionally biased region" description="Acidic residues" evidence="4">
    <location>
        <begin position="951"/>
        <end position="974"/>
    </location>
</feature>
<accession>A0A9P8VUS3</accession>
<organism evidence="6 7">
    <name type="scientific">Thelonectria olida</name>
    <dbReference type="NCBI Taxonomy" id="1576542"/>
    <lineage>
        <taxon>Eukaryota</taxon>
        <taxon>Fungi</taxon>
        <taxon>Dikarya</taxon>
        <taxon>Ascomycota</taxon>
        <taxon>Pezizomycotina</taxon>
        <taxon>Sordariomycetes</taxon>
        <taxon>Hypocreomycetidae</taxon>
        <taxon>Hypocreales</taxon>
        <taxon>Nectriaceae</taxon>
        <taxon>Thelonectria</taxon>
    </lineage>
</organism>
<dbReference type="PROSITE" id="PS50297">
    <property type="entry name" value="ANK_REP_REGION"/>
    <property type="match status" value="5"/>
</dbReference>
<feature type="region of interest" description="Disordered" evidence="4">
    <location>
        <begin position="950"/>
        <end position="974"/>
    </location>
</feature>
<feature type="domain" description="Nephrocystin 3-like N-terminal" evidence="5">
    <location>
        <begin position="359"/>
        <end position="547"/>
    </location>
</feature>
<dbReference type="InterPro" id="IPR051631">
    <property type="entry name" value="Ankyrin-KH/SAM_domain"/>
</dbReference>
<dbReference type="PANTHER" id="PTHR23206">
    <property type="entry name" value="MASK PROTEIN"/>
    <property type="match status" value="1"/>
</dbReference>
<dbReference type="Gene3D" id="3.40.50.300">
    <property type="entry name" value="P-loop containing nucleotide triphosphate hydrolases"/>
    <property type="match status" value="1"/>
</dbReference>
<name>A0A9P8VUS3_9HYPO</name>
<dbReference type="SMART" id="SM00248">
    <property type="entry name" value="ANK"/>
    <property type="match status" value="12"/>
</dbReference>
<keyword evidence="7" id="KW-1185">Reference proteome</keyword>